<feature type="transmembrane region" description="Helical" evidence="1">
    <location>
        <begin position="84"/>
        <end position="103"/>
    </location>
</feature>
<comment type="caution">
    <text evidence="2">The sequence shown here is derived from an EMBL/GenBank/DDBJ whole genome shotgun (WGS) entry which is preliminary data.</text>
</comment>
<keyword evidence="1" id="KW-0812">Transmembrane</keyword>
<sequence>MASISNQNFGVSYNPKGLCRIVGFACLAGFLVDMIVLTFPPALGNVEWRVGFLQQLGDRSIILLLGLALIMYSWIDIRPWRRKLALACLIIGVVFNLSSVLAIRDNLKVQEMAITNISTQASQLQTQIQKAQADPKANPNLTPERLEQAAQLLNSQANALKQNAKTSVLKNGISSVGNLVVVGLALIGLGQYGARPPKN</sequence>
<dbReference type="InterPro" id="IPR047709">
    <property type="entry name" value="HpsJ-like"/>
</dbReference>
<gene>
    <name evidence="2" type="ORF">ENR64_07020</name>
</gene>
<evidence type="ECO:0000313" key="2">
    <source>
        <dbReference type="EMBL" id="HFM97509.1"/>
    </source>
</evidence>
<feature type="transmembrane region" description="Helical" evidence="1">
    <location>
        <begin position="176"/>
        <end position="194"/>
    </location>
</feature>
<dbReference type="AlphaFoldDB" id="A0A7C3KC73"/>
<feature type="transmembrane region" description="Helical" evidence="1">
    <location>
        <begin position="60"/>
        <end position="77"/>
    </location>
</feature>
<keyword evidence="1" id="KW-0472">Membrane</keyword>
<keyword evidence="1" id="KW-1133">Transmembrane helix</keyword>
<proteinExistence type="predicted"/>
<feature type="transmembrane region" description="Helical" evidence="1">
    <location>
        <begin position="21"/>
        <end position="40"/>
    </location>
</feature>
<dbReference type="NCBIfam" id="NF038305">
    <property type="entry name" value="HpsJ_fam"/>
    <property type="match status" value="1"/>
</dbReference>
<protein>
    <submittedName>
        <fullName evidence="2">Uncharacterized protein</fullName>
    </submittedName>
</protein>
<evidence type="ECO:0000256" key="1">
    <source>
        <dbReference type="SAM" id="Phobius"/>
    </source>
</evidence>
<accession>A0A7C3KC73</accession>
<organism evidence="2">
    <name type="scientific">Oscillatoriales cyanobacterium SpSt-418</name>
    <dbReference type="NCBI Taxonomy" id="2282169"/>
    <lineage>
        <taxon>Bacteria</taxon>
        <taxon>Bacillati</taxon>
        <taxon>Cyanobacteriota</taxon>
        <taxon>Cyanophyceae</taxon>
        <taxon>Oscillatoriophycideae</taxon>
        <taxon>Oscillatoriales</taxon>
    </lineage>
</organism>
<reference evidence="2" key="1">
    <citation type="journal article" date="2020" name="mSystems">
        <title>Genome- and Community-Level Interaction Insights into Carbon Utilization and Element Cycling Functions of Hydrothermarchaeota in Hydrothermal Sediment.</title>
        <authorList>
            <person name="Zhou Z."/>
            <person name="Liu Y."/>
            <person name="Xu W."/>
            <person name="Pan J."/>
            <person name="Luo Z.H."/>
            <person name="Li M."/>
        </authorList>
    </citation>
    <scope>NUCLEOTIDE SEQUENCE [LARGE SCALE GENOMIC DNA]</scope>
    <source>
        <strain evidence="2">SpSt-418</strain>
    </source>
</reference>
<dbReference type="EMBL" id="DSRU01000086">
    <property type="protein sequence ID" value="HFM97509.1"/>
    <property type="molecule type" value="Genomic_DNA"/>
</dbReference>
<name>A0A7C3KC73_9CYAN</name>